<name>A0A077M8L4_9MICO</name>
<evidence type="ECO:0000313" key="1">
    <source>
        <dbReference type="EMBL" id="CCH80389.1"/>
    </source>
</evidence>
<dbReference type="STRING" id="1194083.BN12_900013"/>
<keyword evidence="2" id="KW-1185">Reference proteome</keyword>
<accession>A0A077M8L4</accession>
<organism evidence="1 2">
    <name type="scientific">Nostocoides japonicum T1-X7</name>
    <dbReference type="NCBI Taxonomy" id="1194083"/>
    <lineage>
        <taxon>Bacteria</taxon>
        <taxon>Bacillati</taxon>
        <taxon>Actinomycetota</taxon>
        <taxon>Actinomycetes</taxon>
        <taxon>Micrococcales</taxon>
        <taxon>Intrasporangiaceae</taxon>
        <taxon>Nostocoides</taxon>
    </lineage>
</organism>
<sequence>MPFDAVYSHSNPRVRKLSDAQRREAVELYEQGWMLGEIGARYGVSAGAINYHVAQRTILIRDRTPKAKQAMALRRREHRRLRLAALGGAS</sequence>
<dbReference type="EMBL" id="CAJB01000426">
    <property type="protein sequence ID" value="CCH80389.1"/>
    <property type="molecule type" value="Genomic_DNA"/>
</dbReference>
<dbReference type="OrthoDB" id="4555585at2"/>
<reference evidence="1 2" key="1">
    <citation type="journal article" date="2013" name="ISME J.">
        <title>A metabolic model for members of the genus Tetrasphaera involved in enhanced biological phosphorus removal.</title>
        <authorList>
            <person name="Kristiansen R."/>
            <person name="Nguyen H.T.T."/>
            <person name="Saunders A.M."/>
            <person name="Nielsen J.L."/>
            <person name="Wimmer R."/>
            <person name="Le V.Q."/>
            <person name="McIlroy S.J."/>
            <person name="Petrovski S."/>
            <person name="Seviour R.J."/>
            <person name="Calteau A."/>
            <person name="Nielsen K.L."/>
            <person name="Nielsen P.H."/>
        </authorList>
    </citation>
    <scope>NUCLEOTIDE SEQUENCE [LARGE SCALE GENOMIC DNA]</scope>
    <source>
        <strain evidence="1 2">T1-X7</strain>
    </source>
</reference>
<dbReference type="Gene3D" id="1.10.10.60">
    <property type="entry name" value="Homeodomain-like"/>
    <property type="match status" value="1"/>
</dbReference>
<proteinExistence type="predicted"/>
<evidence type="ECO:0000313" key="2">
    <source>
        <dbReference type="Proteomes" id="UP000035721"/>
    </source>
</evidence>
<dbReference type="Proteomes" id="UP000035721">
    <property type="component" value="Unassembled WGS sequence"/>
</dbReference>
<comment type="caution">
    <text evidence="1">The sequence shown here is derived from an EMBL/GenBank/DDBJ whole genome shotgun (WGS) entry which is preliminary data.</text>
</comment>
<dbReference type="AlphaFoldDB" id="A0A077M8L4"/>
<dbReference type="RefSeq" id="WP_048552427.1">
    <property type="nucleotide sequence ID" value="NZ_HF570958.1"/>
</dbReference>
<protein>
    <submittedName>
        <fullName evidence="1">Uncharacterized protein</fullName>
    </submittedName>
</protein>
<gene>
    <name evidence="1" type="ORF">BN12_900013</name>
</gene>